<keyword evidence="12" id="KW-1185">Reference proteome</keyword>
<dbReference type="Gene3D" id="1.10.418.60">
    <property type="entry name" value="Ncd80 complex, Nuf2 subunit"/>
    <property type="match status" value="1"/>
</dbReference>
<dbReference type="GeneID" id="54781530"/>
<comment type="caution">
    <text evidence="11">The sequence shown here is derived from an EMBL/GenBank/DDBJ whole genome shotgun (WGS) entry which is preliminary data.</text>
</comment>
<gene>
    <name evidence="11" type="ORF">DIURU_002879</name>
</gene>
<accession>A0A642UNY7</accession>
<evidence type="ECO:0000313" key="11">
    <source>
        <dbReference type="EMBL" id="KAA8902425.1"/>
    </source>
</evidence>
<evidence type="ECO:0000256" key="4">
    <source>
        <dbReference type="ARBA" id="ARBA00022618"/>
    </source>
</evidence>
<evidence type="ECO:0000256" key="8">
    <source>
        <dbReference type="ARBA" id="ARBA00023328"/>
    </source>
</evidence>
<evidence type="ECO:0000256" key="2">
    <source>
        <dbReference type="ARBA" id="ARBA00005498"/>
    </source>
</evidence>
<dbReference type="OrthoDB" id="8194677at2759"/>
<feature type="region of interest" description="Disordered" evidence="9">
    <location>
        <begin position="349"/>
        <end position="392"/>
    </location>
</feature>
<dbReference type="GO" id="GO:0051301">
    <property type="term" value="P:cell division"/>
    <property type="evidence" value="ECO:0007669"/>
    <property type="project" value="UniProtKB-KW"/>
</dbReference>
<evidence type="ECO:0000256" key="5">
    <source>
        <dbReference type="ARBA" id="ARBA00022776"/>
    </source>
</evidence>
<evidence type="ECO:0000313" key="12">
    <source>
        <dbReference type="Proteomes" id="UP000449547"/>
    </source>
</evidence>
<feature type="region of interest" description="Disordered" evidence="9">
    <location>
        <begin position="1"/>
        <end position="22"/>
    </location>
</feature>
<keyword evidence="4" id="KW-0132">Cell division</keyword>
<evidence type="ECO:0000256" key="3">
    <source>
        <dbReference type="ARBA" id="ARBA00022454"/>
    </source>
</evidence>
<dbReference type="Pfam" id="PF03800">
    <property type="entry name" value="Nuf2"/>
    <property type="match status" value="1"/>
</dbReference>
<keyword evidence="6" id="KW-0175">Coiled coil</keyword>
<sequence length="475" mass="55663">MSNTRASFYRRQSQGMAPPQSEQDIAETINFLQILRFDISREELERPTPKVMAAFMEHIVDQLVGLTPEMISERVHELFADRPEMISEWEPKIRETVMFHAFHDLLRLSRTPEMTGLTIANITKPDVATFRAIVNAVIEFAQFRDHQGDVNDILASMEASTDRDTKAEEDLVQAQAEYNEINRIVQSQSSDLDQCEHYNYLLSQELLKVKDTADVLVQQCEDFKRDKRSLTNDIQLKQNELEQLSLDVRELESYQNFDHDAELREIEALEEDIAHLEQETAAFSEQKQRYISMQRQLQIPQAHFQILLNEVNEYQKLYEDATEAKQDNARSQSDLRRLENELLRLRDQAERHEKHLKSTNEKLNRFKEQYEQRKRDDDERSRQEEREHSRVLATLDQEKLEIEKLERDTAELEAIANDEMHSHNRQLGELDNMLLKLINAVNNHWVPTSESFEKAVKEMVAVNPSEPVAVTTDDN</sequence>
<evidence type="ECO:0000259" key="10">
    <source>
        <dbReference type="Pfam" id="PF03800"/>
    </source>
</evidence>
<organism evidence="11 12">
    <name type="scientific">Diutina rugosa</name>
    <name type="common">Yeast</name>
    <name type="synonym">Candida rugosa</name>
    <dbReference type="NCBI Taxonomy" id="5481"/>
    <lineage>
        <taxon>Eukaryota</taxon>
        <taxon>Fungi</taxon>
        <taxon>Dikarya</taxon>
        <taxon>Ascomycota</taxon>
        <taxon>Saccharomycotina</taxon>
        <taxon>Pichiomycetes</taxon>
        <taxon>Debaryomycetaceae</taxon>
        <taxon>Diutina</taxon>
    </lineage>
</organism>
<proteinExistence type="inferred from homology"/>
<feature type="domain" description="Kinetochore protein Nuf2 N-terminal" evidence="10">
    <location>
        <begin position="24"/>
        <end position="152"/>
    </location>
</feature>
<evidence type="ECO:0000256" key="9">
    <source>
        <dbReference type="SAM" id="MobiDB-lite"/>
    </source>
</evidence>
<dbReference type="RefSeq" id="XP_034012410.1">
    <property type="nucleotide sequence ID" value="XM_034155578.1"/>
</dbReference>
<name>A0A642UNY7_DIURU</name>
<keyword evidence="7" id="KW-0131">Cell cycle</keyword>
<dbReference type="Proteomes" id="UP000449547">
    <property type="component" value="Unassembled WGS sequence"/>
</dbReference>
<evidence type="ECO:0000256" key="1">
    <source>
        <dbReference type="ARBA" id="ARBA00004584"/>
    </source>
</evidence>
<reference evidence="11 12" key="1">
    <citation type="submission" date="2019-07" db="EMBL/GenBank/DDBJ databases">
        <title>Genome assembly of two rare yeast pathogens: Diutina rugosa and Trichomonascus ciferrii.</title>
        <authorList>
            <person name="Mixao V."/>
            <person name="Saus E."/>
            <person name="Hansen A."/>
            <person name="Lass-Flor C."/>
            <person name="Gabaldon T."/>
        </authorList>
    </citation>
    <scope>NUCLEOTIDE SEQUENCE [LARGE SCALE GENOMIC DNA]</scope>
    <source>
        <strain evidence="11 12">CBS 613</strain>
    </source>
</reference>
<keyword evidence="3" id="KW-0158">Chromosome</keyword>
<dbReference type="InterPro" id="IPR005549">
    <property type="entry name" value="Kinetochore_Nuf2_N"/>
</dbReference>
<dbReference type="GO" id="GO:0031262">
    <property type="term" value="C:Ndc80 complex"/>
    <property type="evidence" value="ECO:0007669"/>
    <property type="project" value="InterPro"/>
</dbReference>
<keyword evidence="5" id="KW-0498">Mitosis</keyword>
<dbReference type="EMBL" id="SWFT01000090">
    <property type="protein sequence ID" value="KAA8902425.1"/>
    <property type="molecule type" value="Genomic_DNA"/>
</dbReference>
<comment type="similarity">
    <text evidence="2">Belongs to the NUF2 family.</text>
</comment>
<keyword evidence="8" id="KW-0137">Centromere</keyword>
<dbReference type="InterPro" id="IPR038275">
    <property type="entry name" value="Nuf2_N_sf"/>
</dbReference>
<dbReference type="AlphaFoldDB" id="A0A642UNY7"/>
<evidence type="ECO:0000256" key="7">
    <source>
        <dbReference type="ARBA" id="ARBA00023306"/>
    </source>
</evidence>
<dbReference type="VEuPathDB" id="FungiDB:DIURU_002879"/>
<evidence type="ECO:0000256" key="6">
    <source>
        <dbReference type="ARBA" id="ARBA00023054"/>
    </source>
</evidence>
<comment type="subcellular location">
    <subcellularLocation>
        <location evidence="1">Chromosome</location>
        <location evidence="1">Centromere</location>
    </subcellularLocation>
</comment>
<protein>
    <recommendedName>
        <fullName evidence="10">Kinetochore protein Nuf2 N-terminal domain-containing protein</fullName>
    </recommendedName>
</protein>